<dbReference type="EMBL" id="JANJYI010000001">
    <property type="protein sequence ID" value="KAK2661768.1"/>
    <property type="molecule type" value="Genomic_DNA"/>
</dbReference>
<keyword evidence="4" id="KW-1133">Transmembrane helix</keyword>
<dbReference type="InterPro" id="IPR038765">
    <property type="entry name" value="Papain-like_cys_pep_sf"/>
</dbReference>
<dbReference type="SUPFAM" id="SSF54001">
    <property type="entry name" value="Cysteine proteinases"/>
    <property type="match status" value="1"/>
</dbReference>
<dbReference type="Proteomes" id="UP001280121">
    <property type="component" value="Unassembled WGS sequence"/>
</dbReference>
<proteinExistence type="inferred from homology"/>
<keyword evidence="4" id="KW-0472">Membrane</keyword>
<comment type="caution">
    <text evidence="6">The sequence shown here is derived from an EMBL/GenBank/DDBJ whole genome shotgun (WGS) entry which is preliminary data.</text>
</comment>
<dbReference type="PANTHER" id="PTHR48449">
    <property type="entry name" value="DUF1985 DOMAIN-CONTAINING PROTEIN"/>
    <property type="match status" value="1"/>
</dbReference>
<dbReference type="Gene3D" id="3.40.395.10">
    <property type="entry name" value="Adenoviral Proteinase, Chain A"/>
    <property type="match status" value="1"/>
</dbReference>
<keyword evidence="3" id="KW-0378">Hydrolase</keyword>
<dbReference type="PANTHER" id="PTHR48449:SF1">
    <property type="entry name" value="DUF1985 DOMAIN-CONTAINING PROTEIN"/>
    <property type="match status" value="1"/>
</dbReference>
<name>A0AAE0CT02_9ROSI</name>
<dbReference type="GO" id="GO:0008234">
    <property type="term" value="F:cysteine-type peptidase activity"/>
    <property type="evidence" value="ECO:0007669"/>
    <property type="project" value="InterPro"/>
</dbReference>
<keyword evidence="7" id="KW-1185">Reference proteome</keyword>
<dbReference type="AlphaFoldDB" id="A0AAE0CT02"/>
<evidence type="ECO:0000256" key="4">
    <source>
        <dbReference type="SAM" id="Phobius"/>
    </source>
</evidence>
<sequence>MKTTTAPLKVEDDAVTTIWFKMTARLFSSGVCCLFFFGLCFVVWVFSSGFVLFASSLVSRWEDILVFYKRICLITDLERGPDPPLVVKEKRDSSGSFRSSMLNGEVRFNNKTLEAIFKAASSNSDEDMVKLALLYFLEIVLFGKDQNLEDLDTFNKYMWSRKCYEITLNSLQRDLRKMAQDYHITSKKTVSGKKMKRHVNKENDGIRQYVLHGFLYAFQIWACEAIPTIGFQTANKFGDLLPRIVNWITHGTPDVTNVIKLLDHKNVVLKKLKPTPRERGEKYVKSLFTAEYELEPPDVDGETEEDIVGINVAENDARLGDKQNRLENAQYKSKHVCPVGSNGEEKGVQVDFEAQEHFEAQLHLDDRTDDESNIHVEKVENNCNTWMSIIVYEKPPPIVPKNRSKKAAALKSPYTDTQIFKPKKLPKFKPLPKLPQTELKKFKAWLQKEDYEDQKYVFVFNCYNYELHSYSLSTSTLGRKVSTITKQEGLWFENDKLFEYAIGVTPRLANPWIRVDKVYLPLNYESTHWILAEIDLIAWKIMVYDSETNLICDRKFNKFNKFMKPLSTMLHLLLQKVKFFYKRPDIVHGGDMTP</sequence>
<protein>
    <recommendedName>
        <fullName evidence="5">Ubiquitin-like protease family profile domain-containing protein</fullName>
    </recommendedName>
</protein>
<evidence type="ECO:0000259" key="5">
    <source>
        <dbReference type="Pfam" id="PF02902"/>
    </source>
</evidence>
<dbReference type="InterPro" id="IPR003653">
    <property type="entry name" value="Peptidase_C48_C"/>
</dbReference>
<organism evidence="6 7">
    <name type="scientific">Dipteronia dyeriana</name>
    <dbReference type="NCBI Taxonomy" id="168575"/>
    <lineage>
        <taxon>Eukaryota</taxon>
        <taxon>Viridiplantae</taxon>
        <taxon>Streptophyta</taxon>
        <taxon>Embryophyta</taxon>
        <taxon>Tracheophyta</taxon>
        <taxon>Spermatophyta</taxon>
        <taxon>Magnoliopsida</taxon>
        <taxon>eudicotyledons</taxon>
        <taxon>Gunneridae</taxon>
        <taxon>Pentapetalae</taxon>
        <taxon>rosids</taxon>
        <taxon>malvids</taxon>
        <taxon>Sapindales</taxon>
        <taxon>Sapindaceae</taxon>
        <taxon>Hippocastanoideae</taxon>
        <taxon>Acereae</taxon>
        <taxon>Dipteronia</taxon>
    </lineage>
</organism>
<feature type="domain" description="Ubiquitin-like protease family profile" evidence="5">
    <location>
        <begin position="498"/>
        <end position="578"/>
    </location>
</feature>
<feature type="transmembrane region" description="Helical" evidence="4">
    <location>
        <begin position="31"/>
        <end position="54"/>
    </location>
</feature>
<evidence type="ECO:0000256" key="1">
    <source>
        <dbReference type="ARBA" id="ARBA00005234"/>
    </source>
</evidence>
<dbReference type="Pfam" id="PF02902">
    <property type="entry name" value="Peptidase_C48"/>
    <property type="match status" value="1"/>
</dbReference>
<gene>
    <name evidence="6" type="ORF">Ddye_000342</name>
</gene>
<accession>A0AAE0CT02</accession>
<reference evidence="6" key="1">
    <citation type="journal article" date="2023" name="Plant J.">
        <title>Genome sequences and population genomics provide insights into the demographic history, inbreeding, and mutation load of two 'living fossil' tree species of Dipteronia.</title>
        <authorList>
            <person name="Feng Y."/>
            <person name="Comes H.P."/>
            <person name="Chen J."/>
            <person name="Zhu S."/>
            <person name="Lu R."/>
            <person name="Zhang X."/>
            <person name="Li P."/>
            <person name="Qiu J."/>
            <person name="Olsen K.M."/>
            <person name="Qiu Y."/>
        </authorList>
    </citation>
    <scope>NUCLEOTIDE SEQUENCE</scope>
    <source>
        <strain evidence="6">KIB01</strain>
    </source>
</reference>
<comment type="similarity">
    <text evidence="1">Belongs to the peptidase C48 family.</text>
</comment>
<dbReference type="GO" id="GO:0006508">
    <property type="term" value="P:proteolysis"/>
    <property type="evidence" value="ECO:0007669"/>
    <property type="project" value="UniProtKB-KW"/>
</dbReference>
<keyword evidence="4" id="KW-0812">Transmembrane</keyword>
<keyword evidence="2" id="KW-0645">Protease</keyword>
<evidence type="ECO:0000256" key="2">
    <source>
        <dbReference type="ARBA" id="ARBA00022670"/>
    </source>
</evidence>
<evidence type="ECO:0000313" key="6">
    <source>
        <dbReference type="EMBL" id="KAK2661768.1"/>
    </source>
</evidence>
<evidence type="ECO:0000313" key="7">
    <source>
        <dbReference type="Proteomes" id="UP001280121"/>
    </source>
</evidence>
<evidence type="ECO:0000256" key="3">
    <source>
        <dbReference type="ARBA" id="ARBA00022801"/>
    </source>
</evidence>